<dbReference type="RefSeq" id="WP_211122359.1">
    <property type="nucleotide sequence ID" value="NZ_BAAALR010000063.1"/>
</dbReference>
<dbReference type="EMBL" id="BAAALR010000063">
    <property type="protein sequence ID" value="GAA1708296.1"/>
    <property type="molecule type" value="Genomic_DNA"/>
</dbReference>
<protein>
    <recommendedName>
        <fullName evidence="3">PH domain-containing protein</fullName>
    </recommendedName>
</protein>
<gene>
    <name evidence="1" type="ORF">GCM10009680_56410</name>
</gene>
<evidence type="ECO:0000313" key="2">
    <source>
        <dbReference type="Proteomes" id="UP001499947"/>
    </source>
</evidence>
<evidence type="ECO:0008006" key="3">
    <source>
        <dbReference type="Google" id="ProtNLM"/>
    </source>
</evidence>
<comment type="caution">
    <text evidence="1">The sequence shown here is derived from an EMBL/GenBank/DDBJ whole genome shotgun (WGS) entry which is preliminary data.</text>
</comment>
<evidence type="ECO:0000313" key="1">
    <source>
        <dbReference type="EMBL" id="GAA1708296.1"/>
    </source>
</evidence>
<accession>A0ABP4UQT9</accession>
<name>A0ABP4UQT9_9ACTN</name>
<sequence length="74" mass="8270">MRTTPPTPDEIDVWIDVLSAHGHLHRADPGPAGAWTVQRTPTSVPHTFHHPILAYDYIIEILRDIRLEAGGSPR</sequence>
<keyword evidence="2" id="KW-1185">Reference proteome</keyword>
<proteinExistence type="predicted"/>
<organism evidence="1 2">
    <name type="scientific">Streptomyces yatensis</name>
    <dbReference type="NCBI Taxonomy" id="155177"/>
    <lineage>
        <taxon>Bacteria</taxon>
        <taxon>Bacillati</taxon>
        <taxon>Actinomycetota</taxon>
        <taxon>Actinomycetes</taxon>
        <taxon>Kitasatosporales</taxon>
        <taxon>Streptomycetaceae</taxon>
        <taxon>Streptomyces</taxon>
        <taxon>Streptomyces violaceusniger group</taxon>
    </lineage>
</organism>
<dbReference type="Proteomes" id="UP001499947">
    <property type="component" value="Unassembled WGS sequence"/>
</dbReference>
<reference evidence="2" key="1">
    <citation type="journal article" date="2019" name="Int. J. Syst. Evol. Microbiol.">
        <title>The Global Catalogue of Microorganisms (GCM) 10K type strain sequencing project: providing services to taxonomists for standard genome sequencing and annotation.</title>
        <authorList>
            <consortium name="The Broad Institute Genomics Platform"/>
            <consortium name="The Broad Institute Genome Sequencing Center for Infectious Disease"/>
            <person name="Wu L."/>
            <person name="Ma J."/>
        </authorList>
    </citation>
    <scope>NUCLEOTIDE SEQUENCE [LARGE SCALE GENOMIC DNA]</scope>
    <source>
        <strain evidence="2">JCM 13244</strain>
    </source>
</reference>